<proteinExistence type="predicted"/>
<dbReference type="OrthoDB" id="9810885at2"/>
<organism evidence="3 4">
    <name type="scientific">Desulfuromonas soudanensis</name>
    <dbReference type="NCBI Taxonomy" id="1603606"/>
    <lineage>
        <taxon>Bacteria</taxon>
        <taxon>Pseudomonadati</taxon>
        <taxon>Thermodesulfobacteriota</taxon>
        <taxon>Desulfuromonadia</taxon>
        <taxon>Desulfuromonadales</taxon>
        <taxon>Desulfuromonadaceae</taxon>
        <taxon>Desulfuromonas</taxon>
    </lineage>
</organism>
<dbReference type="NCBIfam" id="TIGR01439">
    <property type="entry name" value="lp_hng_hel_AbrB"/>
    <property type="match status" value="1"/>
</dbReference>
<evidence type="ECO:0000313" key="4">
    <source>
        <dbReference type="Proteomes" id="UP000057158"/>
    </source>
</evidence>
<dbReference type="PROSITE" id="PS51740">
    <property type="entry name" value="SPOVT_ABRB"/>
    <property type="match status" value="1"/>
</dbReference>
<accession>A0A0M3QFC3</accession>
<dbReference type="Pfam" id="PF04014">
    <property type="entry name" value="MazE_antitoxin"/>
    <property type="match status" value="1"/>
</dbReference>
<dbReference type="SUPFAM" id="SSF89447">
    <property type="entry name" value="AbrB/MazE/MraZ-like"/>
    <property type="match status" value="1"/>
</dbReference>
<dbReference type="SMART" id="SM00966">
    <property type="entry name" value="SpoVT_AbrB"/>
    <property type="match status" value="1"/>
</dbReference>
<feature type="domain" description="SpoVT-AbrB" evidence="2">
    <location>
        <begin position="4"/>
        <end position="49"/>
    </location>
</feature>
<reference evidence="3 4" key="1">
    <citation type="submission" date="2015-07" db="EMBL/GenBank/DDBJ databases">
        <title>Isolation and Genomic Characterization of a Novel Halophilic Metal-Reducing Deltaproteobacterium from the Deep Subsurface.</title>
        <authorList>
            <person name="Badalamenti J.P."/>
            <person name="Summers Z.M."/>
            <person name="Gralnick J.A."/>
            <person name="Bond D.R."/>
        </authorList>
    </citation>
    <scope>NUCLEOTIDE SEQUENCE [LARGE SCALE GENOMIC DNA]</scope>
    <source>
        <strain evidence="3 4">WTL</strain>
    </source>
</reference>
<evidence type="ECO:0000259" key="2">
    <source>
        <dbReference type="PROSITE" id="PS51740"/>
    </source>
</evidence>
<dbReference type="InterPro" id="IPR037914">
    <property type="entry name" value="SpoVT-AbrB_sf"/>
</dbReference>
<dbReference type="Gene3D" id="2.10.260.10">
    <property type="match status" value="1"/>
</dbReference>
<dbReference type="InterPro" id="IPR007159">
    <property type="entry name" value="SpoVT-AbrB_dom"/>
</dbReference>
<dbReference type="AlphaFoldDB" id="A0A0M3QFC3"/>
<sequence>MANLATTKMSSKGQIVIPEDIRKRLNLTAGTQFVVVGENDVVILKAISLPAMNEFDTLITEARRQGEEVGLKQSDITAAIAKVRKHQ</sequence>
<dbReference type="PATRIC" id="fig|1603606.3.peg.1150"/>
<protein>
    <submittedName>
        <fullName evidence="3">Family transcriptional regulator</fullName>
    </submittedName>
</protein>
<dbReference type="STRING" id="1603606.DSOUD_1047"/>
<dbReference type="RefSeq" id="WP_053549997.1">
    <property type="nucleotide sequence ID" value="NZ_CP010802.1"/>
</dbReference>
<evidence type="ECO:0000313" key="3">
    <source>
        <dbReference type="EMBL" id="ALC15833.1"/>
    </source>
</evidence>
<dbReference type="EMBL" id="CP010802">
    <property type="protein sequence ID" value="ALC15833.1"/>
    <property type="molecule type" value="Genomic_DNA"/>
</dbReference>
<keyword evidence="4" id="KW-1185">Reference proteome</keyword>
<keyword evidence="1" id="KW-0238">DNA-binding</keyword>
<name>A0A0M3QFC3_9BACT</name>
<evidence type="ECO:0000256" key="1">
    <source>
        <dbReference type="PROSITE-ProRule" id="PRU01076"/>
    </source>
</evidence>
<dbReference type="Proteomes" id="UP000057158">
    <property type="component" value="Chromosome"/>
</dbReference>
<dbReference type="KEGG" id="des:DSOUD_1047"/>
<dbReference type="GO" id="GO:0003677">
    <property type="term" value="F:DNA binding"/>
    <property type="evidence" value="ECO:0007669"/>
    <property type="project" value="UniProtKB-UniRule"/>
</dbReference>
<gene>
    <name evidence="3" type="ORF">DSOUD_1047</name>
</gene>